<comment type="caution">
    <text evidence="1">The sequence shown here is derived from an EMBL/GenBank/DDBJ whole genome shotgun (WGS) entry which is preliminary data.</text>
</comment>
<dbReference type="GO" id="GO:0032259">
    <property type="term" value="P:methylation"/>
    <property type="evidence" value="ECO:0007669"/>
    <property type="project" value="UniProtKB-KW"/>
</dbReference>
<dbReference type="GO" id="GO:0061542">
    <property type="term" value="F:3-demethylubiquinol 3-O-methyltransferase activity"/>
    <property type="evidence" value="ECO:0007669"/>
    <property type="project" value="UniProtKB-EC"/>
</dbReference>
<keyword evidence="1" id="KW-0489">Methyltransferase</keyword>
<organism evidence="1 2">
    <name type="scientific">Tabrizicola soli</name>
    <dbReference type="NCBI Taxonomy" id="2185115"/>
    <lineage>
        <taxon>Bacteria</taxon>
        <taxon>Pseudomonadati</taxon>
        <taxon>Pseudomonadota</taxon>
        <taxon>Alphaproteobacteria</taxon>
        <taxon>Rhodobacterales</taxon>
        <taxon>Paracoccaceae</taxon>
        <taxon>Tabrizicola</taxon>
    </lineage>
</organism>
<dbReference type="SUPFAM" id="SSF53335">
    <property type="entry name" value="S-adenosyl-L-methionine-dependent methyltransferases"/>
    <property type="match status" value="1"/>
</dbReference>
<dbReference type="InterPro" id="IPR029063">
    <property type="entry name" value="SAM-dependent_MTases_sf"/>
</dbReference>
<keyword evidence="2" id="KW-1185">Reference proteome</keyword>
<evidence type="ECO:0000313" key="1">
    <source>
        <dbReference type="EMBL" id="MFC3085985.1"/>
    </source>
</evidence>
<reference evidence="2" key="1">
    <citation type="journal article" date="2019" name="Int. J. Syst. Evol. Microbiol.">
        <title>The Global Catalogue of Microorganisms (GCM) 10K type strain sequencing project: providing services to taxonomists for standard genome sequencing and annotation.</title>
        <authorList>
            <consortium name="The Broad Institute Genomics Platform"/>
            <consortium name="The Broad Institute Genome Sequencing Center for Infectious Disease"/>
            <person name="Wu L."/>
            <person name="Ma J."/>
        </authorList>
    </citation>
    <scope>NUCLEOTIDE SEQUENCE [LARGE SCALE GENOMIC DNA]</scope>
    <source>
        <strain evidence="2">KCTC 62102</strain>
    </source>
</reference>
<dbReference type="EC" id="2.1.1.222" evidence="1"/>
<dbReference type="Gene3D" id="3.40.50.150">
    <property type="entry name" value="Vaccinia Virus protein VP39"/>
    <property type="match status" value="1"/>
</dbReference>
<dbReference type="GO" id="GO:0102208">
    <property type="term" value="F:2-polyprenyl-6-hydroxyphenol methylase activity"/>
    <property type="evidence" value="ECO:0007669"/>
    <property type="project" value="UniProtKB-EC"/>
</dbReference>
<dbReference type="EC" id="2.1.1.64" evidence="1"/>
<evidence type="ECO:0000313" key="2">
    <source>
        <dbReference type="Proteomes" id="UP001595445"/>
    </source>
</evidence>
<gene>
    <name evidence="1" type="ORF">ACFOD6_07975</name>
</gene>
<dbReference type="PANTHER" id="PTHR43861">
    <property type="entry name" value="TRANS-ACONITATE 2-METHYLTRANSFERASE-RELATED"/>
    <property type="match status" value="1"/>
</dbReference>
<name>A0ABV7DTL5_9RHOB</name>
<dbReference type="RefSeq" id="WP_197643095.1">
    <property type="nucleotide sequence ID" value="NZ_JAEACP010000008.1"/>
</dbReference>
<dbReference type="CDD" id="cd02440">
    <property type="entry name" value="AdoMet_MTases"/>
    <property type="match status" value="1"/>
</dbReference>
<sequence>MEHVVYDRMNELESRHWWFVARRAIIESLIDRTLGKRPARILEAGCGSGGNLQMLRRFGQVDAFEFHEPARQKAVEKSGLNIPFGALPDILPFDDRRYDLIGLFDVLEHVEDDVASLAALGGRLGEGGKLLVTVPAFPFLWSGHDVRHHHFRRYTKASLDAAAQKAGLRVCYASYFNFFLFPLAVAARAAKRLTGSEVPDDQMPAGWANAVLARIFGVERHLLGRVRLPVGLSLAAVLEKA</sequence>
<protein>
    <submittedName>
        <fullName evidence="1">Class I SAM-dependent methyltransferase</fullName>
        <ecNumber evidence="1">2.1.1.222</ecNumber>
        <ecNumber evidence="1">2.1.1.64</ecNumber>
    </submittedName>
</protein>
<accession>A0ABV7DTL5</accession>
<proteinExistence type="predicted"/>
<dbReference type="EMBL" id="JBHRSM010000013">
    <property type="protein sequence ID" value="MFC3085985.1"/>
    <property type="molecule type" value="Genomic_DNA"/>
</dbReference>
<dbReference type="Pfam" id="PF13489">
    <property type="entry name" value="Methyltransf_23"/>
    <property type="match status" value="1"/>
</dbReference>
<dbReference type="Proteomes" id="UP001595445">
    <property type="component" value="Unassembled WGS sequence"/>
</dbReference>
<keyword evidence="1" id="KW-0808">Transferase</keyword>